<comment type="catalytic activity">
    <reaction evidence="1">
        <text>GDP-alpha-D-mannose + H2O = alpha-D-mannose 1-phosphate + GMP + 2 H(+)</text>
        <dbReference type="Rhea" id="RHEA:27978"/>
        <dbReference type="ChEBI" id="CHEBI:15377"/>
        <dbReference type="ChEBI" id="CHEBI:15378"/>
        <dbReference type="ChEBI" id="CHEBI:57527"/>
        <dbReference type="ChEBI" id="CHEBI:58115"/>
        <dbReference type="ChEBI" id="CHEBI:58409"/>
    </reaction>
</comment>
<dbReference type="CDD" id="cd03424">
    <property type="entry name" value="NUDIX_ADPRase_Nudt5_UGPPase_Nudt14"/>
    <property type="match status" value="1"/>
</dbReference>
<evidence type="ECO:0000256" key="5">
    <source>
        <dbReference type="ARBA" id="ARBA00022801"/>
    </source>
</evidence>
<evidence type="ECO:0000313" key="10">
    <source>
        <dbReference type="Proteomes" id="UP000245133"/>
    </source>
</evidence>
<dbReference type="AlphaFoldDB" id="A0A2P2DVW0"/>
<accession>A0A2P2DVW0</accession>
<keyword evidence="10" id="KW-1185">Reference proteome</keyword>
<dbReference type="Proteomes" id="UP000245133">
    <property type="component" value="Unassembled WGS sequence"/>
</dbReference>
<dbReference type="PROSITE" id="PS51462">
    <property type="entry name" value="NUDIX"/>
    <property type="match status" value="1"/>
</dbReference>
<proteinExistence type="inferred from homology"/>
<evidence type="ECO:0000259" key="8">
    <source>
        <dbReference type="PROSITE" id="PS51462"/>
    </source>
</evidence>
<dbReference type="Gene3D" id="3.90.79.10">
    <property type="entry name" value="Nucleoside Triphosphate Pyrophosphohydrolase"/>
    <property type="match status" value="1"/>
</dbReference>
<sequence length="184" mass="21046">MEARERTNWQEHFATPIYTLGSFDISLPREDRKKTYYVLHSKDWVNVIPITKKGEILLIKQYRHGLGEVSLELPGGIVDESGNNIEAALLSAKRELREETGFTASDENYQLLMKYSGNPAMFTNWSYSFIAYDVEKTESVDFDEGEDIEFMLLPKEKVKDLLLDGTIHHPQMAAALGAFFLKGY</sequence>
<dbReference type="Pfam" id="PF00293">
    <property type="entry name" value="NUDIX"/>
    <property type="match status" value="1"/>
</dbReference>
<evidence type="ECO:0000256" key="2">
    <source>
        <dbReference type="ARBA" id="ARBA00001946"/>
    </source>
</evidence>
<dbReference type="InterPro" id="IPR015797">
    <property type="entry name" value="NUDIX_hydrolase-like_dom_sf"/>
</dbReference>
<dbReference type="PANTHER" id="PTHR11839:SF18">
    <property type="entry name" value="NUDIX HYDROLASE DOMAIN-CONTAINING PROTEIN"/>
    <property type="match status" value="1"/>
</dbReference>
<dbReference type="GO" id="GO:0019693">
    <property type="term" value="P:ribose phosphate metabolic process"/>
    <property type="evidence" value="ECO:0007669"/>
    <property type="project" value="TreeGrafter"/>
</dbReference>
<dbReference type="PANTHER" id="PTHR11839">
    <property type="entry name" value="UDP/ADP-SUGAR PYROPHOSPHATASE"/>
    <property type="match status" value="1"/>
</dbReference>
<gene>
    <name evidence="9" type="ORF">LPTSP4_02640</name>
</gene>
<dbReference type="GO" id="GO:0005829">
    <property type="term" value="C:cytosol"/>
    <property type="evidence" value="ECO:0007669"/>
    <property type="project" value="TreeGrafter"/>
</dbReference>
<dbReference type="SUPFAM" id="SSF55811">
    <property type="entry name" value="Nudix"/>
    <property type="match status" value="1"/>
</dbReference>
<keyword evidence="5" id="KW-0378">Hydrolase</keyword>
<dbReference type="EMBL" id="BFBB01000002">
    <property type="protein sequence ID" value="GBF48764.1"/>
    <property type="molecule type" value="Genomic_DNA"/>
</dbReference>
<protein>
    <recommendedName>
        <fullName evidence="4">GDP-mannose pyrophosphatase</fullName>
    </recommendedName>
    <alternativeName>
        <fullName evidence="6">GDP-mannose hydrolase</fullName>
    </alternativeName>
    <alternativeName>
        <fullName evidence="7">GDPMK</fullName>
    </alternativeName>
</protein>
<evidence type="ECO:0000313" key="9">
    <source>
        <dbReference type="EMBL" id="GBF48764.1"/>
    </source>
</evidence>
<dbReference type="GO" id="GO:0006753">
    <property type="term" value="P:nucleoside phosphate metabolic process"/>
    <property type="evidence" value="ECO:0007669"/>
    <property type="project" value="TreeGrafter"/>
</dbReference>
<evidence type="ECO:0000256" key="6">
    <source>
        <dbReference type="ARBA" id="ARBA00032162"/>
    </source>
</evidence>
<evidence type="ECO:0000256" key="7">
    <source>
        <dbReference type="ARBA" id="ARBA00032272"/>
    </source>
</evidence>
<dbReference type="InterPro" id="IPR000086">
    <property type="entry name" value="NUDIX_hydrolase_dom"/>
</dbReference>
<feature type="domain" description="Nudix hydrolase" evidence="8">
    <location>
        <begin position="40"/>
        <end position="176"/>
    </location>
</feature>
<evidence type="ECO:0000256" key="1">
    <source>
        <dbReference type="ARBA" id="ARBA00000847"/>
    </source>
</evidence>
<dbReference type="RefSeq" id="WP_108972927.1">
    <property type="nucleotide sequence ID" value="NZ_BFBB01000002.1"/>
</dbReference>
<comment type="caution">
    <text evidence="9">The sequence shown here is derived from an EMBL/GenBank/DDBJ whole genome shotgun (WGS) entry which is preliminary data.</text>
</comment>
<evidence type="ECO:0000256" key="3">
    <source>
        <dbReference type="ARBA" id="ARBA00007275"/>
    </source>
</evidence>
<dbReference type="OrthoDB" id="9806150at2"/>
<reference evidence="9 10" key="1">
    <citation type="submission" date="2018-02" db="EMBL/GenBank/DDBJ databases">
        <title>Novel Leptospira species isolated from soil and water in Japan.</title>
        <authorList>
            <person name="Nakao R."/>
            <person name="Masuzawa T."/>
        </authorList>
    </citation>
    <scope>NUCLEOTIDE SEQUENCE [LARGE SCALE GENOMIC DNA]</scope>
    <source>
        <strain evidence="9 10">YH101</strain>
    </source>
</reference>
<name>A0A2P2DVW0_9LEPT</name>
<comment type="similarity">
    <text evidence="3">Belongs to the Nudix hydrolase family. NudK subfamily.</text>
</comment>
<dbReference type="GO" id="GO:0016787">
    <property type="term" value="F:hydrolase activity"/>
    <property type="evidence" value="ECO:0007669"/>
    <property type="project" value="UniProtKB-KW"/>
</dbReference>
<evidence type="ECO:0000256" key="4">
    <source>
        <dbReference type="ARBA" id="ARBA00016377"/>
    </source>
</evidence>
<comment type="cofactor">
    <cofactor evidence="2">
        <name>Mg(2+)</name>
        <dbReference type="ChEBI" id="CHEBI:18420"/>
    </cofactor>
</comment>
<organism evidence="9 10">
    <name type="scientific">Leptospira ryugenii</name>
    <dbReference type="NCBI Taxonomy" id="1917863"/>
    <lineage>
        <taxon>Bacteria</taxon>
        <taxon>Pseudomonadati</taxon>
        <taxon>Spirochaetota</taxon>
        <taxon>Spirochaetia</taxon>
        <taxon>Leptospirales</taxon>
        <taxon>Leptospiraceae</taxon>
        <taxon>Leptospira</taxon>
    </lineage>
</organism>